<feature type="region of interest" description="Disordered" evidence="1">
    <location>
        <begin position="58"/>
        <end position="260"/>
    </location>
</feature>
<feature type="transmembrane region" description="Helical" evidence="2">
    <location>
        <begin position="430"/>
        <end position="454"/>
    </location>
</feature>
<comment type="caution">
    <text evidence="3">The sequence shown here is derived from an EMBL/GenBank/DDBJ whole genome shotgun (WGS) entry which is preliminary data.</text>
</comment>
<evidence type="ECO:0000313" key="4">
    <source>
        <dbReference type="Proteomes" id="UP000591131"/>
    </source>
</evidence>
<keyword evidence="2" id="KW-1133">Transmembrane helix</keyword>
<feature type="region of interest" description="Disordered" evidence="1">
    <location>
        <begin position="1"/>
        <end position="43"/>
    </location>
</feature>
<evidence type="ECO:0000256" key="2">
    <source>
        <dbReference type="SAM" id="Phobius"/>
    </source>
</evidence>
<dbReference type="Proteomes" id="UP000591131">
    <property type="component" value="Unassembled WGS sequence"/>
</dbReference>
<keyword evidence="2" id="KW-0812">Transmembrane</keyword>
<dbReference type="Gene3D" id="1.10.720.30">
    <property type="entry name" value="SAP domain"/>
    <property type="match status" value="1"/>
</dbReference>
<gene>
    <name evidence="3" type="ORF">FOL47_000809</name>
</gene>
<dbReference type="SUPFAM" id="SSF68906">
    <property type="entry name" value="SAP domain"/>
    <property type="match status" value="1"/>
</dbReference>
<organism evidence="3 4">
    <name type="scientific">Perkinsus chesapeaki</name>
    <name type="common">Clam parasite</name>
    <name type="synonym">Perkinsus andrewsi</name>
    <dbReference type="NCBI Taxonomy" id="330153"/>
    <lineage>
        <taxon>Eukaryota</taxon>
        <taxon>Sar</taxon>
        <taxon>Alveolata</taxon>
        <taxon>Perkinsozoa</taxon>
        <taxon>Perkinsea</taxon>
        <taxon>Perkinsida</taxon>
        <taxon>Perkinsidae</taxon>
        <taxon>Perkinsus</taxon>
    </lineage>
</organism>
<dbReference type="InterPro" id="IPR036361">
    <property type="entry name" value="SAP_dom_sf"/>
</dbReference>
<feature type="region of interest" description="Disordered" evidence="1">
    <location>
        <begin position="296"/>
        <end position="320"/>
    </location>
</feature>
<keyword evidence="2" id="KW-0472">Membrane</keyword>
<name>A0A7J6KU32_PERCH</name>
<feature type="transmembrane region" description="Helical" evidence="2">
    <location>
        <begin position="366"/>
        <end position="385"/>
    </location>
</feature>
<reference evidence="3 4" key="1">
    <citation type="submission" date="2020-04" db="EMBL/GenBank/DDBJ databases">
        <title>Perkinsus chesapeaki whole genome sequence.</title>
        <authorList>
            <person name="Bogema D.R."/>
        </authorList>
    </citation>
    <scope>NUCLEOTIDE SEQUENCE [LARGE SCALE GENOMIC DNA]</scope>
    <source>
        <strain evidence="3">ATCC PRA-425</strain>
    </source>
</reference>
<dbReference type="AlphaFoldDB" id="A0A7J6KU32"/>
<accession>A0A7J6KU32</accession>
<sequence length="487" mass="52294">MSGYGRRSSGRQTPVPMDISPPPTRRRSARLSPLDHGHSAGGMTLLQIPRLKGLSRCHSQPVIPSVGRLVLKPAKRRRDSVEDRQLEQEGAGGPASGPRPRKLRRSVVLKMRKNPVTIAPSTSGKKRGRKSAGAQETRTPVESPAVRRRLIPSTGTKRSHRPSEIPQPTPDTLSKLRRRLPTASSAGKRSAGEAELPKPSPSASPPSRRRVVPPTASKRSVRSGGGQQRVSSPRKRQKSGPGPSPTGNSRGSTGSGNIPRMTVKMLKEELTKEGIDFSGCVEKSELVEKLRQVRAAGTVRRKARGSPAVSKPQELRPPRRSLRLSQAAALAQQPKAVLKSGLMIELERIEGLGRGADPIELRTMTWIPWTIASAMALIGVLGFLITTSNVGKKGPEPIAVRRSARLRERKEASGDGSEDIPITSGDKRSAVYYIIMATLAIVFVMLASVLVVAIPEVSRPFDSHLQAFSAKLASLSAVSRGGGAAEL</sequence>
<protein>
    <submittedName>
        <fullName evidence="3">Uncharacterized protein</fullName>
    </submittedName>
</protein>
<keyword evidence="4" id="KW-1185">Reference proteome</keyword>
<evidence type="ECO:0000256" key="1">
    <source>
        <dbReference type="SAM" id="MobiDB-lite"/>
    </source>
</evidence>
<proteinExistence type="predicted"/>
<evidence type="ECO:0000313" key="3">
    <source>
        <dbReference type="EMBL" id="KAF4650853.1"/>
    </source>
</evidence>
<dbReference type="EMBL" id="JAAPAO010001166">
    <property type="protein sequence ID" value="KAF4650853.1"/>
    <property type="molecule type" value="Genomic_DNA"/>
</dbReference>
<dbReference type="OrthoDB" id="3045089at2759"/>
<feature type="compositionally biased region" description="Low complexity" evidence="1">
    <location>
        <begin position="239"/>
        <end position="257"/>
    </location>
</feature>
<feature type="compositionally biased region" description="Basic residues" evidence="1">
    <location>
        <begin position="99"/>
        <end position="113"/>
    </location>
</feature>